<organism evidence="1 2">
    <name type="scientific">Streptomyces endocoffeicus</name>
    <dbReference type="NCBI Taxonomy" id="2898945"/>
    <lineage>
        <taxon>Bacteria</taxon>
        <taxon>Bacillati</taxon>
        <taxon>Actinomycetota</taxon>
        <taxon>Actinomycetes</taxon>
        <taxon>Kitasatosporales</taxon>
        <taxon>Streptomycetaceae</taxon>
        <taxon>Streptomyces</taxon>
    </lineage>
</organism>
<dbReference type="Proteomes" id="UP000621510">
    <property type="component" value="Unassembled WGS sequence"/>
</dbReference>
<dbReference type="EMBL" id="JAERRG010000008">
    <property type="protein sequence ID" value="MBL1114989.1"/>
    <property type="molecule type" value="Genomic_DNA"/>
</dbReference>
<comment type="caution">
    <text evidence="1">The sequence shown here is derived from an EMBL/GenBank/DDBJ whole genome shotgun (WGS) entry which is preliminary data.</text>
</comment>
<gene>
    <name evidence="1" type="ORF">JK364_21700</name>
</gene>
<evidence type="ECO:0000313" key="2">
    <source>
        <dbReference type="Proteomes" id="UP000621510"/>
    </source>
</evidence>
<keyword evidence="2" id="KW-1185">Reference proteome</keyword>
<accession>A0ABS1PRT5</accession>
<evidence type="ECO:0000313" key="1">
    <source>
        <dbReference type="EMBL" id="MBL1114989.1"/>
    </source>
</evidence>
<reference evidence="1 2" key="1">
    <citation type="submission" date="2021-01" db="EMBL/GenBank/DDBJ databases">
        <title>WGS of actinomycetes isolated from Thailand.</title>
        <authorList>
            <person name="Thawai C."/>
        </authorList>
    </citation>
    <scope>NUCLEOTIDE SEQUENCE [LARGE SCALE GENOMIC DNA]</scope>
    <source>
        <strain evidence="1 2">CA3R110</strain>
    </source>
</reference>
<proteinExistence type="predicted"/>
<name>A0ABS1PRT5_9ACTN</name>
<dbReference type="RefSeq" id="WP_201852795.1">
    <property type="nucleotide sequence ID" value="NZ_JAERRG010000008.1"/>
</dbReference>
<protein>
    <recommendedName>
        <fullName evidence="3">ABM domain-containing protein</fullName>
    </recommendedName>
</protein>
<sequence>MVTVIETWRLKEQFAGQSLELMQKMDDIVGPAAHVDPGWCEHGRFFQRRSRPGEIWMMYTWRSRAEHEVFIKNEELLLTDFYDRYCAGRREITYFDELPVDVDAVGTTS</sequence>
<evidence type="ECO:0008006" key="3">
    <source>
        <dbReference type="Google" id="ProtNLM"/>
    </source>
</evidence>